<proteinExistence type="predicted"/>
<dbReference type="Gramene" id="TuG1812G0100001420.01.T02">
    <property type="protein sequence ID" value="TuG1812G0100001420.01.T02"/>
    <property type="gene ID" value="TuG1812G0100001420.01"/>
</dbReference>
<name>A0A8R7JY64_TRIUA</name>
<accession>A0A8R7JY64</accession>
<evidence type="ECO:0000313" key="1">
    <source>
        <dbReference type="EnsemblPlants" id="TuG1812G0100001420.01.T02"/>
    </source>
</evidence>
<reference evidence="1" key="2">
    <citation type="submission" date="2018-03" db="EMBL/GenBank/DDBJ databases">
        <title>The Triticum urartu genome reveals the dynamic nature of wheat genome evolution.</title>
        <authorList>
            <person name="Ling H."/>
            <person name="Ma B."/>
            <person name="Shi X."/>
            <person name="Liu H."/>
            <person name="Dong L."/>
            <person name="Sun H."/>
            <person name="Cao Y."/>
            <person name="Gao Q."/>
            <person name="Zheng S."/>
            <person name="Li Y."/>
            <person name="Yu Y."/>
            <person name="Du H."/>
            <person name="Qi M."/>
            <person name="Li Y."/>
            <person name="Yu H."/>
            <person name="Cui Y."/>
            <person name="Wang N."/>
            <person name="Chen C."/>
            <person name="Wu H."/>
            <person name="Zhao Y."/>
            <person name="Zhang J."/>
            <person name="Li Y."/>
            <person name="Zhou W."/>
            <person name="Zhang B."/>
            <person name="Hu W."/>
            <person name="Eijk M."/>
            <person name="Tang J."/>
            <person name="Witsenboer H."/>
            <person name="Zhao S."/>
            <person name="Li Z."/>
            <person name="Zhang A."/>
            <person name="Wang D."/>
            <person name="Liang C."/>
        </authorList>
    </citation>
    <scope>NUCLEOTIDE SEQUENCE [LARGE SCALE GENOMIC DNA]</scope>
    <source>
        <strain evidence="1">cv. G1812</strain>
    </source>
</reference>
<organism evidence="1 2">
    <name type="scientific">Triticum urartu</name>
    <name type="common">Red wild einkorn</name>
    <name type="synonym">Crithodium urartu</name>
    <dbReference type="NCBI Taxonomy" id="4572"/>
    <lineage>
        <taxon>Eukaryota</taxon>
        <taxon>Viridiplantae</taxon>
        <taxon>Streptophyta</taxon>
        <taxon>Embryophyta</taxon>
        <taxon>Tracheophyta</taxon>
        <taxon>Spermatophyta</taxon>
        <taxon>Magnoliopsida</taxon>
        <taxon>Liliopsida</taxon>
        <taxon>Poales</taxon>
        <taxon>Poaceae</taxon>
        <taxon>BOP clade</taxon>
        <taxon>Pooideae</taxon>
        <taxon>Triticodae</taxon>
        <taxon>Triticeae</taxon>
        <taxon>Triticinae</taxon>
        <taxon>Triticum</taxon>
    </lineage>
</organism>
<keyword evidence="2" id="KW-1185">Reference proteome</keyword>
<protein>
    <submittedName>
        <fullName evidence="1">Uncharacterized protein</fullName>
    </submittedName>
</protein>
<sequence length="141" mass="15313">MPPHLYHRRSPLCSRSPVHAMAWGPNPLCYRILGSPLDSSPSASPTFSGCLDRTALAIERDQCLYFVHDQAIVLIFSSASTSCITVAVQERMQASTRCLKNATFPISSPSEHEAAAARQCLVNDRPNNSSLSTTRSSSPHA</sequence>
<dbReference type="EnsemblPlants" id="TuG1812G0100001420.01.T01">
    <property type="protein sequence ID" value="TuG1812G0100001420.01.T01"/>
    <property type="gene ID" value="TuG1812G0100001420.01"/>
</dbReference>
<dbReference type="Proteomes" id="UP000015106">
    <property type="component" value="Chromosome 1"/>
</dbReference>
<reference evidence="2" key="1">
    <citation type="journal article" date="2013" name="Nature">
        <title>Draft genome of the wheat A-genome progenitor Triticum urartu.</title>
        <authorList>
            <person name="Ling H.Q."/>
            <person name="Zhao S."/>
            <person name="Liu D."/>
            <person name="Wang J."/>
            <person name="Sun H."/>
            <person name="Zhang C."/>
            <person name="Fan H."/>
            <person name="Li D."/>
            <person name="Dong L."/>
            <person name="Tao Y."/>
            <person name="Gao C."/>
            <person name="Wu H."/>
            <person name="Li Y."/>
            <person name="Cui Y."/>
            <person name="Guo X."/>
            <person name="Zheng S."/>
            <person name="Wang B."/>
            <person name="Yu K."/>
            <person name="Liang Q."/>
            <person name="Yang W."/>
            <person name="Lou X."/>
            <person name="Chen J."/>
            <person name="Feng M."/>
            <person name="Jian J."/>
            <person name="Zhang X."/>
            <person name="Luo G."/>
            <person name="Jiang Y."/>
            <person name="Liu J."/>
            <person name="Wang Z."/>
            <person name="Sha Y."/>
            <person name="Zhang B."/>
            <person name="Wu H."/>
            <person name="Tang D."/>
            <person name="Shen Q."/>
            <person name="Xue P."/>
            <person name="Zou S."/>
            <person name="Wang X."/>
            <person name="Liu X."/>
            <person name="Wang F."/>
            <person name="Yang Y."/>
            <person name="An X."/>
            <person name="Dong Z."/>
            <person name="Zhang K."/>
            <person name="Zhang X."/>
            <person name="Luo M.C."/>
            <person name="Dvorak J."/>
            <person name="Tong Y."/>
            <person name="Wang J."/>
            <person name="Yang H."/>
            <person name="Li Z."/>
            <person name="Wang D."/>
            <person name="Zhang A."/>
            <person name="Wang J."/>
        </authorList>
    </citation>
    <scope>NUCLEOTIDE SEQUENCE</scope>
    <source>
        <strain evidence="2">cv. G1812</strain>
    </source>
</reference>
<reference evidence="1" key="3">
    <citation type="submission" date="2022-06" db="UniProtKB">
        <authorList>
            <consortium name="EnsemblPlants"/>
        </authorList>
    </citation>
    <scope>IDENTIFICATION</scope>
</reference>
<evidence type="ECO:0000313" key="2">
    <source>
        <dbReference type="Proteomes" id="UP000015106"/>
    </source>
</evidence>
<dbReference type="EnsemblPlants" id="TuG1812G0100001420.01.T02">
    <property type="protein sequence ID" value="TuG1812G0100001420.01.T02"/>
    <property type="gene ID" value="TuG1812G0100001420.01"/>
</dbReference>
<dbReference type="Gramene" id="TuG1812G0100001420.01.T01">
    <property type="protein sequence ID" value="TuG1812G0100001420.01.T01"/>
    <property type="gene ID" value="TuG1812G0100001420.01"/>
</dbReference>
<dbReference type="AlphaFoldDB" id="A0A8R7JY64"/>